<dbReference type="InterPro" id="IPR057326">
    <property type="entry name" value="KR_dom"/>
</dbReference>
<sequence length="114" mass="11416">MTIAACDVADRTALAAVLDEIRDDLTAVVHAAGTGGATPLADPDLGPFADILAAKVTGAENLDALLGDTELDAFVLFSSIAGVWGSGGQSAYGAANAHLDALAHRRRAAGRTAT</sequence>
<dbReference type="PANTHER" id="PTHR43775:SF51">
    <property type="entry name" value="INACTIVE PHENOLPHTHIOCEROL SYNTHESIS POLYKETIDE SYNTHASE TYPE I PKS1-RELATED"/>
    <property type="match status" value="1"/>
</dbReference>
<protein>
    <submittedName>
        <fullName evidence="3">Modular polyketide synthase</fullName>
    </submittedName>
</protein>
<reference evidence="3 4" key="1">
    <citation type="submission" date="2013-02" db="EMBL/GenBank/DDBJ databases">
        <title>Draft genome sequence of Amycolatopsis vancoresmycina strain DSM 44592T.</title>
        <authorList>
            <person name="Kumar S."/>
            <person name="Kaur N."/>
            <person name="Kaur C."/>
            <person name="Raghava G.P.S."/>
            <person name="Mayilraj S."/>
        </authorList>
    </citation>
    <scope>NUCLEOTIDE SEQUENCE [LARGE SCALE GENOMIC DNA]</scope>
    <source>
        <strain evidence="3 4">DSM 44592</strain>
    </source>
</reference>
<dbReference type="Proteomes" id="UP000014139">
    <property type="component" value="Unassembled WGS sequence"/>
</dbReference>
<dbReference type="SUPFAM" id="SSF51735">
    <property type="entry name" value="NAD(P)-binding Rossmann-fold domains"/>
    <property type="match status" value="1"/>
</dbReference>
<accession>R1HXC2</accession>
<dbReference type="Gene3D" id="3.40.50.720">
    <property type="entry name" value="NAD(P)-binding Rossmann-like Domain"/>
    <property type="match status" value="1"/>
</dbReference>
<evidence type="ECO:0000313" key="3">
    <source>
        <dbReference type="EMBL" id="EOD64961.1"/>
    </source>
</evidence>
<dbReference type="EMBL" id="AOUO01000455">
    <property type="protein sequence ID" value="EOD64961.1"/>
    <property type="molecule type" value="Genomic_DNA"/>
</dbReference>
<feature type="domain" description="Ketoreductase" evidence="2">
    <location>
        <begin position="1"/>
        <end position="114"/>
    </location>
</feature>
<dbReference type="Pfam" id="PF08659">
    <property type="entry name" value="KR"/>
    <property type="match status" value="1"/>
</dbReference>
<keyword evidence="1" id="KW-0808">Transferase</keyword>
<evidence type="ECO:0000313" key="4">
    <source>
        <dbReference type="Proteomes" id="UP000014139"/>
    </source>
</evidence>
<proteinExistence type="predicted"/>
<evidence type="ECO:0000256" key="1">
    <source>
        <dbReference type="ARBA" id="ARBA00022679"/>
    </source>
</evidence>
<dbReference type="AlphaFoldDB" id="R1HXC2"/>
<dbReference type="InterPro" id="IPR013968">
    <property type="entry name" value="PKS_KR"/>
</dbReference>
<gene>
    <name evidence="3" type="ORF">H480_29141</name>
</gene>
<dbReference type="GO" id="GO:0006633">
    <property type="term" value="P:fatty acid biosynthetic process"/>
    <property type="evidence" value="ECO:0007669"/>
    <property type="project" value="TreeGrafter"/>
</dbReference>
<dbReference type="InterPro" id="IPR050091">
    <property type="entry name" value="PKS_NRPS_Biosynth_Enz"/>
</dbReference>
<name>R1HXC2_9PSEU</name>
<feature type="non-terminal residue" evidence="3">
    <location>
        <position position="114"/>
    </location>
</feature>
<organism evidence="3 4">
    <name type="scientific">Amycolatopsis vancoresmycina DSM 44592</name>
    <dbReference type="NCBI Taxonomy" id="1292037"/>
    <lineage>
        <taxon>Bacteria</taxon>
        <taxon>Bacillati</taxon>
        <taxon>Actinomycetota</taxon>
        <taxon>Actinomycetes</taxon>
        <taxon>Pseudonocardiales</taxon>
        <taxon>Pseudonocardiaceae</taxon>
        <taxon>Amycolatopsis</taxon>
    </lineage>
</organism>
<dbReference type="GO" id="GO:0004312">
    <property type="term" value="F:fatty acid synthase activity"/>
    <property type="evidence" value="ECO:0007669"/>
    <property type="project" value="TreeGrafter"/>
</dbReference>
<dbReference type="PANTHER" id="PTHR43775">
    <property type="entry name" value="FATTY ACID SYNTHASE"/>
    <property type="match status" value="1"/>
</dbReference>
<dbReference type="SMART" id="SM00822">
    <property type="entry name" value="PKS_KR"/>
    <property type="match status" value="1"/>
</dbReference>
<comment type="caution">
    <text evidence="3">The sequence shown here is derived from an EMBL/GenBank/DDBJ whole genome shotgun (WGS) entry which is preliminary data.</text>
</comment>
<dbReference type="InterPro" id="IPR036291">
    <property type="entry name" value="NAD(P)-bd_dom_sf"/>
</dbReference>
<evidence type="ECO:0000259" key="2">
    <source>
        <dbReference type="SMART" id="SM00822"/>
    </source>
</evidence>
<keyword evidence="4" id="KW-1185">Reference proteome</keyword>